<reference evidence="2 3" key="1">
    <citation type="submission" date="2023-05" db="EMBL/GenBank/DDBJ databases">
        <title>B98-5 Cell Line De Novo Hybrid Assembly: An Optical Mapping Approach.</title>
        <authorList>
            <person name="Kananen K."/>
            <person name="Auerbach J.A."/>
            <person name="Kautto E."/>
            <person name="Blachly J.S."/>
        </authorList>
    </citation>
    <scope>NUCLEOTIDE SEQUENCE [LARGE SCALE GENOMIC DNA]</scope>
    <source>
        <strain evidence="2">B95-8</strain>
        <tissue evidence="2">Cell line</tissue>
    </source>
</reference>
<comment type="caution">
    <text evidence="2">The sequence shown here is derived from an EMBL/GenBank/DDBJ whole genome shotgun (WGS) entry which is preliminary data.</text>
</comment>
<evidence type="ECO:0000313" key="3">
    <source>
        <dbReference type="Proteomes" id="UP001266305"/>
    </source>
</evidence>
<evidence type="ECO:0000313" key="2">
    <source>
        <dbReference type="EMBL" id="KAK2107225.1"/>
    </source>
</evidence>
<name>A0ABQ9VCY6_SAGOE</name>
<protein>
    <submittedName>
        <fullName evidence="2">Uncharacterized protein</fullName>
    </submittedName>
</protein>
<dbReference type="Proteomes" id="UP001266305">
    <property type="component" value="Unassembled WGS sequence"/>
</dbReference>
<feature type="region of interest" description="Disordered" evidence="1">
    <location>
        <begin position="65"/>
        <end position="199"/>
    </location>
</feature>
<gene>
    <name evidence="2" type="ORF">P7K49_016739</name>
</gene>
<organism evidence="2 3">
    <name type="scientific">Saguinus oedipus</name>
    <name type="common">Cotton-top tamarin</name>
    <name type="synonym">Oedipomidas oedipus</name>
    <dbReference type="NCBI Taxonomy" id="9490"/>
    <lineage>
        <taxon>Eukaryota</taxon>
        <taxon>Metazoa</taxon>
        <taxon>Chordata</taxon>
        <taxon>Craniata</taxon>
        <taxon>Vertebrata</taxon>
        <taxon>Euteleostomi</taxon>
        <taxon>Mammalia</taxon>
        <taxon>Eutheria</taxon>
        <taxon>Euarchontoglires</taxon>
        <taxon>Primates</taxon>
        <taxon>Haplorrhini</taxon>
        <taxon>Platyrrhini</taxon>
        <taxon>Cebidae</taxon>
        <taxon>Callitrichinae</taxon>
        <taxon>Saguinus</taxon>
    </lineage>
</organism>
<proteinExistence type="predicted"/>
<accession>A0ABQ9VCY6</accession>
<sequence length="234" mass="24016">MVTLGRAGGPGAPQEDRAFVCVGPRAAWALAGTTEHPNSLLDRAFRAGLQFGGRIDLPEHRLGALGHGSAPITPGPPNPSTLPVSSDNRCCAPRNESLGAPRPAAGLRDKPWPGGAGEPPSAALPACPAPGWPTGVGAGGGRQAPLTLGSSPARGQQQRGQQSQERRARPAVARPVHSSSRGGEHPRPRPGSWRSRDAGGVCKALCPSNLLPRLRPAASGCGERSLAWVRGSRA</sequence>
<evidence type="ECO:0000256" key="1">
    <source>
        <dbReference type="SAM" id="MobiDB-lite"/>
    </source>
</evidence>
<keyword evidence="3" id="KW-1185">Reference proteome</keyword>
<feature type="compositionally biased region" description="Low complexity" evidence="1">
    <location>
        <begin position="149"/>
        <end position="163"/>
    </location>
</feature>
<dbReference type="EMBL" id="JASSZA010000007">
    <property type="protein sequence ID" value="KAK2107225.1"/>
    <property type="molecule type" value="Genomic_DNA"/>
</dbReference>